<dbReference type="Gene3D" id="3.30.450.20">
    <property type="entry name" value="PAS domain"/>
    <property type="match status" value="1"/>
</dbReference>
<evidence type="ECO:0000256" key="2">
    <source>
        <dbReference type="ARBA" id="ARBA00012438"/>
    </source>
</evidence>
<dbReference type="Pfam" id="PF08447">
    <property type="entry name" value="PAS_3"/>
    <property type="match status" value="1"/>
</dbReference>
<name>A0ABS7PHA7_9SPHN</name>
<keyword evidence="5" id="KW-0418">Kinase</keyword>
<dbReference type="EMBL" id="JAHWXP010000003">
    <property type="protein sequence ID" value="MBY8337615.1"/>
    <property type="molecule type" value="Genomic_DNA"/>
</dbReference>
<dbReference type="InterPro" id="IPR035965">
    <property type="entry name" value="PAS-like_dom_sf"/>
</dbReference>
<organism evidence="7 8">
    <name type="scientific">Alteriqipengyuania abyssalis</name>
    <dbReference type="NCBI Taxonomy" id="2860200"/>
    <lineage>
        <taxon>Bacteria</taxon>
        <taxon>Pseudomonadati</taxon>
        <taxon>Pseudomonadota</taxon>
        <taxon>Alphaproteobacteria</taxon>
        <taxon>Sphingomonadales</taxon>
        <taxon>Erythrobacteraceae</taxon>
        <taxon>Alteriqipengyuania</taxon>
    </lineage>
</organism>
<keyword evidence="8" id="KW-1185">Reference proteome</keyword>
<keyword evidence="3" id="KW-0597">Phosphoprotein</keyword>
<accession>A0ABS7PHA7</accession>
<dbReference type="PANTHER" id="PTHR43304">
    <property type="entry name" value="PHYTOCHROME-LIKE PROTEIN CPH1"/>
    <property type="match status" value="1"/>
</dbReference>
<gene>
    <name evidence="7" type="ORF">KYN89_11240</name>
</gene>
<dbReference type="InterPro" id="IPR013655">
    <property type="entry name" value="PAS_fold_3"/>
</dbReference>
<comment type="caution">
    <text evidence="7">The sequence shown here is derived from an EMBL/GenBank/DDBJ whole genome shotgun (WGS) entry which is preliminary data.</text>
</comment>
<dbReference type="InterPro" id="IPR052162">
    <property type="entry name" value="Sensor_kinase/Photoreceptor"/>
</dbReference>
<protein>
    <recommendedName>
        <fullName evidence="2">histidine kinase</fullName>
        <ecNumber evidence="2">2.7.13.3</ecNumber>
    </recommendedName>
</protein>
<feature type="domain" description="PAS fold-3" evidence="6">
    <location>
        <begin position="61"/>
        <end position="147"/>
    </location>
</feature>
<dbReference type="PANTHER" id="PTHR43304:SF1">
    <property type="entry name" value="PAC DOMAIN-CONTAINING PROTEIN"/>
    <property type="match status" value="1"/>
</dbReference>
<dbReference type="SUPFAM" id="SSF55785">
    <property type="entry name" value="PYP-like sensor domain (PAS domain)"/>
    <property type="match status" value="1"/>
</dbReference>
<dbReference type="Proteomes" id="UP000759298">
    <property type="component" value="Unassembled WGS sequence"/>
</dbReference>
<comment type="catalytic activity">
    <reaction evidence="1">
        <text>ATP + protein L-histidine = ADP + protein N-phospho-L-histidine.</text>
        <dbReference type="EC" id="2.7.13.3"/>
    </reaction>
</comment>
<evidence type="ECO:0000256" key="5">
    <source>
        <dbReference type="ARBA" id="ARBA00022777"/>
    </source>
</evidence>
<evidence type="ECO:0000313" key="7">
    <source>
        <dbReference type="EMBL" id="MBY8337615.1"/>
    </source>
</evidence>
<evidence type="ECO:0000256" key="3">
    <source>
        <dbReference type="ARBA" id="ARBA00022553"/>
    </source>
</evidence>
<dbReference type="InterPro" id="IPR000014">
    <property type="entry name" value="PAS"/>
</dbReference>
<proteinExistence type="predicted"/>
<dbReference type="RefSeq" id="WP_222825145.1">
    <property type="nucleotide sequence ID" value="NZ_JAHWXP010000003.1"/>
</dbReference>
<dbReference type="CDD" id="cd00130">
    <property type="entry name" value="PAS"/>
    <property type="match status" value="1"/>
</dbReference>
<evidence type="ECO:0000259" key="6">
    <source>
        <dbReference type="Pfam" id="PF08447"/>
    </source>
</evidence>
<sequence>MLWFALGFVFSTIVCVIFLLVERSRMHAALAQAERDRACLALAENVGSVATWMVNLRTRELFWSDRVFAVHGRAKDAGLPPLESTIDYYHPEDRERARKTFASAAVTGGPFHLDARIIDEQGVEKHIICRGICNLGPDGKPFELFGVLFEAPEARSFATFGNEDLNTLALEEDYHADA</sequence>
<dbReference type="EC" id="2.7.13.3" evidence="2"/>
<evidence type="ECO:0000313" key="8">
    <source>
        <dbReference type="Proteomes" id="UP000759298"/>
    </source>
</evidence>
<evidence type="ECO:0000256" key="4">
    <source>
        <dbReference type="ARBA" id="ARBA00022679"/>
    </source>
</evidence>
<reference evidence="7 8" key="1">
    <citation type="submission" date="2021-07" db="EMBL/GenBank/DDBJ databases">
        <title>Alteriqipengyuania abyssalis NZ-12B nov, sp.nov isolated from deep sea sponge in pacific ocean.</title>
        <authorList>
            <person name="Tareen S."/>
            <person name="Wink J."/>
        </authorList>
    </citation>
    <scope>NUCLEOTIDE SEQUENCE [LARGE SCALE GENOMIC DNA]</scope>
    <source>
        <strain evidence="7 8">NZ-12B</strain>
    </source>
</reference>
<evidence type="ECO:0000256" key="1">
    <source>
        <dbReference type="ARBA" id="ARBA00000085"/>
    </source>
</evidence>
<keyword evidence="4" id="KW-0808">Transferase</keyword>